<dbReference type="CDD" id="cd02440">
    <property type="entry name" value="AdoMet_MTases"/>
    <property type="match status" value="1"/>
</dbReference>
<gene>
    <name evidence="1" type="ORF">BS101_06625</name>
</gene>
<dbReference type="OrthoDB" id="9792989at2"/>
<dbReference type="EMBL" id="CP018335">
    <property type="protein sequence ID" value="APM38433.1"/>
    <property type="molecule type" value="Genomic_DNA"/>
</dbReference>
<name>A0A1L5F630_CLOKL</name>
<dbReference type="SUPFAM" id="SSF53335">
    <property type="entry name" value="S-adenosyl-L-methionine-dependent methyltransferases"/>
    <property type="match status" value="1"/>
</dbReference>
<accession>A0A1L5F630</accession>
<dbReference type="Proteomes" id="UP000184604">
    <property type="component" value="Chromosome"/>
</dbReference>
<dbReference type="InterPro" id="IPR029063">
    <property type="entry name" value="SAM-dependent_MTases_sf"/>
</dbReference>
<keyword evidence="1" id="KW-0808">Transferase</keyword>
<evidence type="ECO:0000313" key="1">
    <source>
        <dbReference type="EMBL" id="APM38433.1"/>
    </source>
</evidence>
<dbReference type="AlphaFoldDB" id="A0A1L5F630"/>
<dbReference type="InterPro" id="IPR010719">
    <property type="entry name" value="MnmM_MeTrfase"/>
</dbReference>
<protein>
    <submittedName>
        <fullName evidence="1">SAM-dependent methyltransferase</fullName>
    </submittedName>
</protein>
<dbReference type="RefSeq" id="WP_073538105.1">
    <property type="nucleotide sequence ID" value="NZ_CP018335.1"/>
</dbReference>
<reference evidence="1 2" key="1">
    <citation type="submission" date="2016-12" db="EMBL/GenBank/DDBJ databases">
        <title>Complete genome sequence of Clostridium kluyveri JZZ isolated from the pit mud of a Chinese flavor liquor-making factory.</title>
        <authorList>
            <person name="Wang Y."/>
        </authorList>
    </citation>
    <scope>NUCLEOTIDE SEQUENCE [LARGE SCALE GENOMIC DNA]</scope>
    <source>
        <strain evidence="1 2">JZZ</strain>
    </source>
</reference>
<dbReference type="PANTHER" id="PTHR35276">
    <property type="entry name" value="S-ADENOSYL-L-METHIONINE-DEPENDENT METHYLTRANSFERASES SUPERFAMILY PROTEIN"/>
    <property type="match status" value="1"/>
</dbReference>
<dbReference type="Pfam" id="PF06962">
    <property type="entry name" value="rRNA_methylase"/>
    <property type="match status" value="1"/>
</dbReference>
<sequence>MNENYFTNAVAIAKDICIKKLKEGDIAVDATMGNGNDTVFLAEIVGQSGKVYAFDIQQDAVKNTQKKIAYKNLFKYVKLINDGHENMDNYISEKVKLVIFNLGYLPKGEHSITTKADTTLAALKKALNLIDENGVVILVVYYGHEQGEFEKMSLERYVKTLDQKKYNVVKMNFINQINSPPMLIIIEKR</sequence>
<dbReference type="Gene3D" id="3.40.50.150">
    <property type="entry name" value="Vaccinia Virus protein VP39"/>
    <property type="match status" value="1"/>
</dbReference>
<dbReference type="PANTHER" id="PTHR35276:SF1">
    <property type="entry name" value="TRNA (MNM(5)S(2)U34)-METHYLTRANSFERASE, CHLOROPLASTIC"/>
    <property type="match status" value="1"/>
</dbReference>
<organism evidence="1 2">
    <name type="scientific">Clostridium kluyveri</name>
    <dbReference type="NCBI Taxonomy" id="1534"/>
    <lineage>
        <taxon>Bacteria</taxon>
        <taxon>Bacillati</taxon>
        <taxon>Bacillota</taxon>
        <taxon>Clostridia</taxon>
        <taxon>Eubacteriales</taxon>
        <taxon>Clostridiaceae</taxon>
        <taxon>Clostridium</taxon>
    </lineage>
</organism>
<evidence type="ECO:0000313" key="2">
    <source>
        <dbReference type="Proteomes" id="UP000184604"/>
    </source>
</evidence>
<proteinExistence type="predicted"/>
<keyword evidence="1" id="KW-0489">Methyltransferase</keyword>
<dbReference type="GO" id="GO:0032259">
    <property type="term" value="P:methylation"/>
    <property type="evidence" value="ECO:0007669"/>
    <property type="project" value="UniProtKB-KW"/>
</dbReference>
<dbReference type="GO" id="GO:0008168">
    <property type="term" value="F:methyltransferase activity"/>
    <property type="evidence" value="ECO:0007669"/>
    <property type="project" value="UniProtKB-KW"/>
</dbReference>